<reference evidence="1 2" key="1">
    <citation type="journal article" date="2019" name="G3 (Bethesda)">
        <title>Sequencing of a Wild Apple (Malus baccata) Genome Unravels the Differences Between Cultivated and Wild Apple Species Regarding Disease Resistance and Cold Tolerance.</title>
        <authorList>
            <person name="Chen X."/>
        </authorList>
    </citation>
    <scope>NUCLEOTIDE SEQUENCE [LARGE SCALE GENOMIC DNA]</scope>
    <source>
        <strain evidence="2">cv. Shandingzi</strain>
        <tissue evidence="1">Leaves</tissue>
    </source>
</reference>
<evidence type="ECO:0000313" key="1">
    <source>
        <dbReference type="EMBL" id="TQD96925.1"/>
    </source>
</evidence>
<keyword evidence="2" id="KW-1185">Reference proteome</keyword>
<dbReference type="STRING" id="106549.A0A540MDZ4"/>
<name>A0A540MDZ4_MALBA</name>
<comment type="caution">
    <text evidence="1">The sequence shown here is derived from an EMBL/GenBank/DDBJ whole genome shotgun (WGS) entry which is preliminary data.</text>
</comment>
<organism evidence="1 2">
    <name type="scientific">Malus baccata</name>
    <name type="common">Siberian crab apple</name>
    <name type="synonym">Pyrus baccata</name>
    <dbReference type="NCBI Taxonomy" id="106549"/>
    <lineage>
        <taxon>Eukaryota</taxon>
        <taxon>Viridiplantae</taxon>
        <taxon>Streptophyta</taxon>
        <taxon>Embryophyta</taxon>
        <taxon>Tracheophyta</taxon>
        <taxon>Spermatophyta</taxon>
        <taxon>Magnoliopsida</taxon>
        <taxon>eudicotyledons</taxon>
        <taxon>Gunneridae</taxon>
        <taxon>Pentapetalae</taxon>
        <taxon>rosids</taxon>
        <taxon>fabids</taxon>
        <taxon>Rosales</taxon>
        <taxon>Rosaceae</taxon>
        <taxon>Amygdaloideae</taxon>
        <taxon>Maleae</taxon>
        <taxon>Malus</taxon>
    </lineage>
</organism>
<dbReference type="AlphaFoldDB" id="A0A540MDZ4"/>
<protein>
    <submittedName>
        <fullName evidence="1">Uncharacterized protein</fullName>
    </submittedName>
</protein>
<gene>
    <name evidence="1" type="ORF">C1H46_017474</name>
</gene>
<dbReference type="Proteomes" id="UP000315295">
    <property type="component" value="Unassembled WGS sequence"/>
</dbReference>
<sequence length="57" mass="6016">MALSMTHQISALSGTSIRMTKASSSSVESVSASPMWKSSATGMTCKIQKGLTCCRCR</sequence>
<proteinExistence type="predicted"/>
<dbReference type="EMBL" id="VIEB01000283">
    <property type="protein sequence ID" value="TQD96925.1"/>
    <property type="molecule type" value="Genomic_DNA"/>
</dbReference>
<accession>A0A540MDZ4</accession>
<evidence type="ECO:0000313" key="2">
    <source>
        <dbReference type="Proteomes" id="UP000315295"/>
    </source>
</evidence>